<evidence type="ECO:0008006" key="3">
    <source>
        <dbReference type="Google" id="ProtNLM"/>
    </source>
</evidence>
<comment type="caution">
    <text evidence="1">The sequence shown here is derived from an EMBL/GenBank/DDBJ whole genome shotgun (WGS) entry which is preliminary data.</text>
</comment>
<name>A0A430FLG3_9BIFI</name>
<dbReference type="AlphaFoldDB" id="A0A430FLG3"/>
<dbReference type="RefSeq" id="WP_125979062.1">
    <property type="nucleotide sequence ID" value="NZ_QXGL01000001.1"/>
</dbReference>
<evidence type="ECO:0000313" key="2">
    <source>
        <dbReference type="Proteomes" id="UP000287533"/>
    </source>
</evidence>
<gene>
    <name evidence="1" type="ORF">D2E25_0049</name>
</gene>
<keyword evidence="2" id="KW-1185">Reference proteome</keyword>
<organism evidence="1 2">
    <name type="scientific">Bifidobacterium goeldii</name>
    <dbReference type="NCBI Taxonomy" id="2306975"/>
    <lineage>
        <taxon>Bacteria</taxon>
        <taxon>Bacillati</taxon>
        <taxon>Actinomycetota</taxon>
        <taxon>Actinomycetes</taxon>
        <taxon>Bifidobacteriales</taxon>
        <taxon>Bifidobacteriaceae</taxon>
        <taxon>Bifidobacterium</taxon>
    </lineage>
</organism>
<dbReference type="OrthoDB" id="3240228at2"/>
<sequence length="59" mass="6528">MYKTVVVGYAPHAASMAQQVEAKSNEMELQGWRLVSFSVTNSAKGILVFHRDESADRGE</sequence>
<proteinExistence type="predicted"/>
<evidence type="ECO:0000313" key="1">
    <source>
        <dbReference type="EMBL" id="RSX53743.1"/>
    </source>
</evidence>
<dbReference type="Proteomes" id="UP000287533">
    <property type="component" value="Unassembled WGS sequence"/>
</dbReference>
<protein>
    <recommendedName>
        <fullName evidence="3">DUF4177 domain-containing protein</fullName>
    </recommendedName>
</protein>
<reference evidence="1 2" key="1">
    <citation type="submission" date="2018-09" db="EMBL/GenBank/DDBJ databases">
        <title>Characterization of the phylogenetic diversity of five novel species belonging to the genus Bifidobacterium.</title>
        <authorList>
            <person name="Lugli G.A."/>
            <person name="Duranti S."/>
            <person name="Milani C."/>
        </authorList>
    </citation>
    <scope>NUCLEOTIDE SEQUENCE [LARGE SCALE GENOMIC DNA]</scope>
    <source>
        <strain evidence="1 2">2034B</strain>
    </source>
</reference>
<accession>A0A430FLG3</accession>
<dbReference type="EMBL" id="QXGL01000001">
    <property type="protein sequence ID" value="RSX53743.1"/>
    <property type="molecule type" value="Genomic_DNA"/>
</dbReference>